<proteinExistence type="predicted"/>
<accession>A0ACB7NWV2</accession>
<organism evidence="1 2">
    <name type="scientific">Chaetomium tenue</name>
    <dbReference type="NCBI Taxonomy" id="1854479"/>
    <lineage>
        <taxon>Eukaryota</taxon>
        <taxon>Fungi</taxon>
        <taxon>Dikarya</taxon>
        <taxon>Ascomycota</taxon>
        <taxon>Pezizomycotina</taxon>
        <taxon>Sordariomycetes</taxon>
        <taxon>Sordariomycetidae</taxon>
        <taxon>Sordariales</taxon>
        <taxon>Chaetomiaceae</taxon>
        <taxon>Chaetomium</taxon>
    </lineage>
</organism>
<sequence>MSPAEQVTPKYQARAAVGRRANTLRLVLRKLCGDIKDGDQRPDPPNQEQAEQPPAAEAAPENVAPEPDDLEDQLTQGVNESLDIHEIRTGRSSNVACPGPMQARALRRRHKPLNPSRNICLDAAPNNTPHGALGQLNGHNPSGAGHNSGGILNQTHAQHPPATHGLPVLSPPPGFEEAHPLDTGATDPIDYPVLSPYITSDLVPTPTTYDTPAPPTQSPEASFQTHPPAAATTTTTATPSPPYITPPTHRDANQHHDNQHHSNNPNNNHHHANNPNFNNPNHNPPNQNPNPNPNPNNPPPHPSPRTNLPYTSMRLALITDTVQLTPRGTGVRITNRREALQRAPEALGPV</sequence>
<evidence type="ECO:0000313" key="2">
    <source>
        <dbReference type="Proteomes" id="UP000724584"/>
    </source>
</evidence>
<reference evidence="1 2" key="1">
    <citation type="journal article" date="2021" name="Nat. Commun.">
        <title>Genetic determinants of endophytism in the Arabidopsis root mycobiome.</title>
        <authorList>
            <person name="Mesny F."/>
            <person name="Miyauchi S."/>
            <person name="Thiergart T."/>
            <person name="Pickel B."/>
            <person name="Atanasova L."/>
            <person name="Karlsson M."/>
            <person name="Huettel B."/>
            <person name="Barry K.W."/>
            <person name="Haridas S."/>
            <person name="Chen C."/>
            <person name="Bauer D."/>
            <person name="Andreopoulos W."/>
            <person name="Pangilinan J."/>
            <person name="LaButti K."/>
            <person name="Riley R."/>
            <person name="Lipzen A."/>
            <person name="Clum A."/>
            <person name="Drula E."/>
            <person name="Henrissat B."/>
            <person name="Kohler A."/>
            <person name="Grigoriev I.V."/>
            <person name="Martin F.M."/>
            <person name="Hacquard S."/>
        </authorList>
    </citation>
    <scope>NUCLEOTIDE SEQUENCE [LARGE SCALE GENOMIC DNA]</scope>
    <source>
        <strain evidence="1 2">MPI-SDFR-AT-0079</strain>
    </source>
</reference>
<comment type="caution">
    <text evidence="1">The sequence shown here is derived from an EMBL/GenBank/DDBJ whole genome shotgun (WGS) entry which is preliminary data.</text>
</comment>
<dbReference type="Proteomes" id="UP000724584">
    <property type="component" value="Unassembled WGS sequence"/>
</dbReference>
<dbReference type="EMBL" id="JAGIZQ010000008">
    <property type="protein sequence ID" value="KAH6613284.1"/>
    <property type="molecule type" value="Genomic_DNA"/>
</dbReference>
<protein>
    <submittedName>
        <fullName evidence="1">Uncharacterized protein</fullName>
    </submittedName>
</protein>
<name>A0ACB7NWV2_9PEZI</name>
<keyword evidence="2" id="KW-1185">Reference proteome</keyword>
<gene>
    <name evidence="1" type="ORF">F5144DRAFT_552138</name>
</gene>
<evidence type="ECO:0000313" key="1">
    <source>
        <dbReference type="EMBL" id="KAH6613284.1"/>
    </source>
</evidence>